<dbReference type="Pfam" id="PF00561">
    <property type="entry name" value="Abhydrolase_1"/>
    <property type="match status" value="1"/>
</dbReference>
<evidence type="ECO:0000259" key="3">
    <source>
        <dbReference type="Pfam" id="PF00561"/>
    </source>
</evidence>
<dbReference type="InterPro" id="IPR000073">
    <property type="entry name" value="AB_hydrolase_1"/>
</dbReference>
<evidence type="ECO:0000256" key="1">
    <source>
        <dbReference type="ARBA" id="ARBA00010088"/>
    </source>
</evidence>
<reference evidence="5" key="1">
    <citation type="submission" date="2020-05" db="EMBL/GenBank/DDBJ databases">
        <authorList>
            <person name="Chiriac C."/>
            <person name="Salcher M."/>
            <person name="Ghai R."/>
            <person name="Kavagutti S V."/>
        </authorList>
    </citation>
    <scope>NUCLEOTIDE SEQUENCE</scope>
</reference>
<dbReference type="PROSITE" id="PS00430">
    <property type="entry name" value="TONB_DEPENDENT_REC_1"/>
    <property type="match status" value="1"/>
</dbReference>
<dbReference type="InterPro" id="IPR051601">
    <property type="entry name" value="Serine_prot/Carboxylest_S33"/>
</dbReference>
<gene>
    <name evidence="5" type="ORF">UFOPK3772_03136</name>
</gene>
<organism evidence="5">
    <name type="scientific">freshwater metagenome</name>
    <dbReference type="NCBI Taxonomy" id="449393"/>
    <lineage>
        <taxon>unclassified sequences</taxon>
        <taxon>metagenomes</taxon>
        <taxon>ecological metagenomes</taxon>
    </lineage>
</organism>
<dbReference type="InterPro" id="IPR010916">
    <property type="entry name" value="TonB_box_CS"/>
</dbReference>
<sequence length="650" mass="68466">MNEHRGFIGRHGAQRRRLSGLLQRVSVTAATLALVAIPVSASAAEPSRTLNVGTLTLTSCDSVEVDGSQAWCGRLPRPWDPATPGSATLDVGFVLTLPMGQARAAAAAPRSSATSAIVALEGGPGYGGISSGTDFAEAFGDELATRALLVMDQRGTGLSAPVDCDDEIADGDTWREAIGSCASKLGDRFDLFGTTLAADDLAAIINALQLGPSNIYGVSYGTFFGQVFAGRHPDLTRTLLLDSAYPVFGEEGWVETVGPSLTDALDLACSRAASCAKIRGRSSDRLARVLNELRRSPVRVSAPAPDGSRKKASITPSKLFQAIIDAGYGGTTFAGLDPALRAALAGDWLPLGRLVNESQGAGLRPLGDGSDTGNDGLMYAVICQDYPRIVNPSSPPAARDEQYQAALKAGRAAKAALYAPFTVDEFLATDWWDQESCLDWPVSTRYPAVPPIPPSGAYGTQPTLVLSGDLDLVTTVREGAMVAAQFPNSRQIVVPSGTHGVTGNECIDGLIQQFIDEPQPVIDGAGGQCAADEPPVRVVSGFPRTSKGLTTSVAAARTVADLFDRWRVGPDKRTITGYGLRGGSWKAVGYDNVTFTLKQVKLFDDLPVSGTVTWGEDGSVRTSLTAAGRRVSPRWSDWTHPTLSTQERLS</sequence>
<dbReference type="AlphaFoldDB" id="A0A6J7LQ82"/>
<protein>
    <submittedName>
        <fullName evidence="5">Unannotated protein</fullName>
    </submittedName>
</protein>
<dbReference type="EMBL" id="CAFBNE010000161">
    <property type="protein sequence ID" value="CAB4968753.1"/>
    <property type="molecule type" value="Genomic_DNA"/>
</dbReference>
<dbReference type="PANTHER" id="PTHR43248">
    <property type="entry name" value="2-SUCCINYL-6-HYDROXY-2,4-CYCLOHEXADIENE-1-CARBOXYLATE SYNTHASE"/>
    <property type="match status" value="1"/>
</dbReference>
<accession>A0A6J7LQ82</accession>
<dbReference type="Pfam" id="PF08386">
    <property type="entry name" value="Abhydrolase_4"/>
    <property type="match status" value="1"/>
</dbReference>
<keyword evidence="2" id="KW-0378">Hydrolase</keyword>
<feature type="domain" description="AB hydrolase-1" evidence="3">
    <location>
        <begin position="117"/>
        <end position="246"/>
    </location>
</feature>
<name>A0A6J7LQ82_9ZZZZ</name>
<proteinExistence type="inferred from homology"/>
<comment type="similarity">
    <text evidence="1">Belongs to the peptidase S33 family.</text>
</comment>
<feature type="domain" description="Peptidase S33 tripeptidyl aminopeptidase-like C-terminal" evidence="4">
    <location>
        <begin position="431"/>
        <end position="519"/>
    </location>
</feature>
<evidence type="ECO:0000259" key="4">
    <source>
        <dbReference type="Pfam" id="PF08386"/>
    </source>
</evidence>
<dbReference type="InterPro" id="IPR029058">
    <property type="entry name" value="AB_hydrolase_fold"/>
</dbReference>
<dbReference type="SUPFAM" id="SSF53474">
    <property type="entry name" value="alpha/beta-Hydrolases"/>
    <property type="match status" value="1"/>
</dbReference>
<dbReference type="PANTHER" id="PTHR43248:SF25">
    <property type="entry name" value="AB HYDROLASE-1 DOMAIN-CONTAINING PROTEIN-RELATED"/>
    <property type="match status" value="1"/>
</dbReference>
<dbReference type="InterPro" id="IPR013595">
    <property type="entry name" value="Pept_S33_TAP-like_C"/>
</dbReference>
<dbReference type="Gene3D" id="3.40.50.1820">
    <property type="entry name" value="alpha/beta hydrolase"/>
    <property type="match status" value="1"/>
</dbReference>
<dbReference type="GO" id="GO:0016787">
    <property type="term" value="F:hydrolase activity"/>
    <property type="evidence" value="ECO:0007669"/>
    <property type="project" value="UniProtKB-KW"/>
</dbReference>
<evidence type="ECO:0000313" key="5">
    <source>
        <dbReference type="EMBL" id="CAB4968753.1"/>
    </source>
</evidence>
<evidence type="ECO:0000256" key="2">
    <source>
        <dbReference type="ARBA" id="ARBA00022801"/>
    </source>
</evidence>